<keyword evidence="1" id="KW-0479">Metal-binding</keyword>
<dbReference type="PROSITE" id="PS50089">
    <property type="entry name" value="ZF_RING_2"/>
    <property type="match status" value="1"/>
</dbReference>
<keyword evidence="1" id="KW-0862">Zinc</keyword>
<sequence>MASCGCLYHQKCLEKHILTVGARCPNMGCRYKDIETSFTSDISETGTQDPMEISPQLSTIAGQKDLSSFMTGDPQLFESDPLQSDTNNKAQEKDTAHTIDENASPLKPTTEICSKCSESISSERSKPVVLLTCKHVIHFECIASKRNLCPKCPSADDLEKEGYYISPSISLNEAPKKKRKKEEDNVHENKPRRIPKPQVIIRELSVVEISDESSITAPSEDSNMEEISTKLYRLYYEVDNVEKSGNQTNRNVIYRYFQFGKALSERLIELLKSKPPQTTYTELNGEVREHLPKNLNNAMVRKRTDTARKIYDVFSKIGEDKISRVKSFTASSFSDLTRSEVKYIIENFPSDK</sequence>
<evidence type="ECO:0000256" key="1">
    <source>
        <dbReference type="PROSITE-ProRule" id="PRU00175"/>
    </source>
</evidence>
<keyword evidence="5" id="KW-1185">Reference proteome</keyword>
<protein>
    <submittedName>
        <fullName evidence="4">1221_t:CDS:1</fullName>
    </submittedName>
</protein>
<dbReference type="GO" id="GO:0008270">
    <property type="term" value="F:zinc ion binding"/>
    <property type="evidence" value="ECO:0007669"/>
    <property type="project" value="UniProtKB-KW"/>
</dbReference>
<evidence type="ECO:0000313" key="4">
    <source>
        <dbReference type="EMBL" id="CAG8537881.1"/>
    </source>
</evidence>
<evidence type="ECO:0000313" key="5">
    <source>
        <dbReference type="Proteomes" id="UP000789508"/>
    </source>
</evidence>
<dbReference type="EMBL" id="CAJVPS010001435">
    <property type="protein sequence ID" value="CAG8537881.1"/>
    <property type="molecule type" value="Genomic_DNA"/>
</dbReference>
<dbReference type="Proteomes" id="UP000789508">
    <property type="component" value="Unassembled WGS sequence"/>
</dbReference>
<dbReference type="SUPFAM" id="SSF57850">
    <property type="entry name" value="RING/U-box"/>
    <property type="match status" value="1"/>
</dbReference>
<keyword evidence="1" id="KW-0863">Zinc-finger</keyword>
<dbReference type="OrthoDB" id="2424060at2759"/>
<dbReference type="CDD" id="cd16448">
    <property type="entry name" value="RING-H2"/>
    <property type="match status" value="1"/>
</dbReference>
<proteinExistence type="predicted"/>
<feature type="region of interest" description="Disordered" evidence="2">
    <location>
        <begin position="174"/>
        <end position="194"/>
    </location>
</feature>
<organism evidence="4 5">
    <name type="scientific">Ambispora leptoticha</name>
    <dbReference type="NCBI Taxonomy" id="144679"/>
    <lineage>
        <taxon>Eukaryota</taxon>
        <taxon>Fungi</taxon>
        <taxon>Fungi incertae sedis</taxon>
        <taxon>Mucoromycota</taxon>
        <taxon>Glomeromycotina</taxon>
        <taxon>Glomeromycetes</taxon>
        <taxon>Archaeosporales</taxon>
        <taxon>Ambisporaceae</taxon>
        <taxon>Ambispora</taxon>
    </lineage>
</organism>
<feature type="compositionally biased region" description="Basic and acidic residues" evidence="2">
    <location>
        <begin position="181"/>
        <end position="191"/>
    </location>
</feature>
<reference evidence="4" key="1">
    <citation type="submission" date="2021-06" db="EMBL/GenBank/DDBJ databases">
        <authorList>
            <person name="Kallberg Y."/>
            <person name="Tangrot J."/>
            <person name="Rosling A."/>
        </authorList>
    </citation>
    <scope>NUCLEOTIDE SEQUENCE</scope>
    <source>
        <strain evidence="4">FL130A</strain>
    </source>
</reference>
<evidence type="ECO:0000259" key="3">
    <source>
        <dbReference type="PROSITE" id="PS50089"/>
    </source>
</evidence>
<feature type="domain" description="RING-type" evidence="3">
    <location>
        <begin position="113"/>
        <end position="152"/>
    </location>
</feature>
<dbReference type="AlphaFoldDB" id="A0A9N9FJQ4"/>
<gene>
    <name evidence="4" type="ORF">ALEPTO_LOCUS5262</name>
</gene>
<dbReference type="InterPro" id="IPR001841">
    <property type="entry name" value="Znf_RING"/>
</dbReference>
<name>A0A9N9FJQ4_9GLOM</name>
<comment type="caution">
    <text evidence="4">The sequence shown here is derived from an EMBL/GenBank/DDBJ whole genome shotgun (WGS) entry which is preliminary data.</text>
</comment>
<dbReference type="SMART" id="SM00184">
    <property type="entry name" value="RING"/>
    <property type="match status" value="1"/>
</dbReference>
<accession>A0A9N9FJQ4</accession>
<feature type="region of interest" description="Disordered" evidence="2">
    <location>
        <begin position="74"/>
        <end position="95"/>
    </location>
</feature>
<evidence type="ECO:0000256" key="2">
    <source>
        <dbReference type="SAM" id="MobiDB-lite"/>
    </source>
</evidence>